<accession>E0S3W9</accession>
<dbReference type="SUPFAM" id="SSF52113">
    <property type="entry name" value="BRCT domain"/>
    <property type="match status" value="1"/>
</dbReference>
<dbReference type="CDD" id="cd00114">
    <property type="entry name" value="LIGANc"/>
    <property type="match status" value="1"/>
</dbReference>
<keyword evidence="3 10" id="KW-0479">Metal-binding</keyword>
<proteinExistence type="inferred from homology"/>
<evidence type="ECO:0000256" key="7">
    <source>
        <dbReference type="ARBA" id="ARBA00023204"/>
    </source>
</evidence>
<feature type="active site" description="N6-AMP-lysine intermediate" evidence="10">
    <location>
        <position position="123"/>
    </location>
</feature>
<dbReference type="Proteomes" id="UP000001299">
    <property type="component" value="Plasmid pCY360"/>
</dbReference>
<comment type="similarity">
    <text evidence="10">Belongs to the NAD-dependent DNA ligase family. LigA subfamily.</text>
</comment>
<dbReference type="SUPFAM" id="SSF56091">
    <property type="entry name" value="DNA ligase/mRNA capping enzyme, catalytic domain"/>
    <property type="match status" value="1"/>
</dbReference>
<dbReference type="GO" id="GO:0006281">
    <property type="term" value="P:DNA repair"/>
    <property type="evidence" value="ECO:0007669"/>
    <property type="project" value="UniProtKB-KW"/>
</dbReference>
<dbReference type="Gene3D" id="3.30.470.30">
    <property type="entry name" value="DNA ligase/mRNA capping enzyme"/>
    <property type="match status" value="1"/>
</dbReference>
<feature type="binding site" evidence="10">
    <location>
        <begin position="43"/>
        <end position="47"/>
    </location>
    <ligand>
        <name>NAD(+)</name>
        <dbReference type="ChEBI" id="CHEBI:57540"/>
    </ligand>
</feature>
<feature type="binding site" evidence="10">
    <location>
        <position position="437"/>
    </location>
    <ligand>
        <name>Zn(2+)</name>
        <dbReference type="ChEBI" id="CHEBI:29105"/>
    </ligand>
</feature>
<dbReference type="EMBL" id="CP001812">
    <property type="protein sequence ID" value="ADL36101.1"/>
    <property type="molecule type" value="Genomic_DNA"/>
</dbReference>
<keyword evidence="10" id="KW-0460">Magnesium</keyword>
<dbReference type="SMART" id="SM00292">
    <property type="entry name" value="BRCT"/>
    <property type="match status" value="1"/>
</dbReference>
<dbReference type="GO" id="GO:0003911">
    <property type="term" value="F:DNA ligase (NAD+) activity"/>
    <property type="evidence" value="ECO:0007669"/>
    <property type="project" value="UniProtKB-UniRule"/>
</dbReference>
<dbReference type="KEGG" id="bpb:bpr_II163"/>
<dbReference type="InterPro" id="IPR012340">
    <property type="entry name" value="NA-bd_OB-fold"/>
</dbReference>
<evidence type="ECO:0000259" key="11">
    <source>
        <dbReference type="PROSITE" id="PS50172"/>
    </source>
</evidence>
<comment type="function">
    <text evidence="10">DNA ligase that catalyzes the formation of phosphodiester linkages between 5'-phosphoryl and 3'-hydroxyl groups in double-stranded DNA using NAD as a coenzyme and as the energy source for the reaction. It is essential for DNA replication and repair of damaged DNA.</text>
</comment>
<geneLocation type="plasmid" evidence="12 13">
    <name>pCY360</name>
</geneLocation>
<evidence type="ECO:0000313" key="13">
    <source>
        <dbReference type="Proteomes" id="UP000001299"/>
    </source>
</evidence>
<feature type="binding site" evidence="10">
    <location>
        <position position="340"/>
    </location>
    <ligand>
        <name>NAD(+)</name>
        <dbReference type="ChEBI" id="CHEBI:57540"/>
    </ligand>
</feature>
<dbReference type="RefSeq" id="WP_013282750.1">
    <property type="nucleotide sequence ID" value="NC_014389.1"/>
</dbReference>
<evidence type="ECO:0000256" key="8">
    <source>
        <dbReference type="ARBA" id="ARBA00023211"/>
    </source>
</evidence>
<keyword evidence="6 10" id="KW-0520">NAD</keyword>
<dbReference type="InterPro" id="IPR010994">
    <property type="entry name" value="RuvA_2-like"/>
</dbReference>
<protein>
    <recommendedName>
        <fullName evidence="10">DNA ligase</fullName>
        <ecNumber evidence="10">6.5.1.2</ecNumber>
    </recommendedName>
    <alternativeName>
        <fullName evidence="10">Polydeoxyribonucleotide synthase [NAD(+)]</fullName>
    </alternativeName>
</protein>
<dbReference type="Pfam" id="PF00533">
    <property type="entry name" value="BRCT"/>
    <property type="match status" value="1"/>
</dbReference>
<dbReference type="HOGENOM" id="CLU_007764_2_0_9"/>
<feature type="binding site" evidence="10">
    <location>
        <begin position="92"/>
        <end position="93"/>
    </location>
    <ligand>
        <name>NAD(+)</name>
        <dbReference type="ChEBI" id="CHEBI:57540"/>
    </ligand>
</feature>
<keyword evidence="13" id="KW-1185">Reference proteome</keyword>
<dbReference type="InterPro" id="IPR013840">
    <property type="entry name" value="DNAligase_N"/>
</dbReference>
<dbReference type="SMART" id="SM00532">
    <property type="entry name" value="LIGANc"/>
    <property type="match status" value="1"/>
</dbReference>
<dbReference type="NCBIfam" id="NF005932">
    <property type="entry name" value="PRK07956.1"/>
    <property type="match status" value="1"/>
</dbReference>
<gene>
    <name evidence="12" type="primary">ligA2</name>
    <name evidence="10" type="synonym">ligA</name>
    <name evidence="12" type="ordered locus">bpr_II163</name>
</gene>
<evidence type="ECO:0000256" key="1">
    <source>
        <dbReference type="ARBA" id="ARBA00022598"/>
    </source>
</evidence>
<dbReference type="Pfam" id="PF01653">
    <property type="entry name" value="DNA_ligase_aden"/>
    <property type="match status" value="1"/>
</dbReference>
<evidence type="ECO:0000256" key="5">
    <source>
        <dbReference type="ARBA" id="ARBA00022833"/>
    </source>
</evidence>
<dbReference type="CDD" id="cd17748">
    <property type="entry name" value="BRCT_DNA_ligase_like"/>
    <property type="match status" value="1"/>
</dbReference>
<feature type="binding site" evidence="10">
    <location>
        <position position="459"/>
    </location>
    <ligand>
        <name>Zn(2+)</name>
        <dbReference type="ChEBI" id="CHEBI:29105"/>
    </ligand>
</feature>
<keyword evidence="8 10" id="KW-0464">Manganese</keyword>
<dbReference type="NCBIfam" id="TIGR00575">
    <property type="entry name" value="dnlj"/>
    <property type="match status" value="1"/>
</dbReference>
<dbReference type="HAMAP" id="MF_01588">
    <property type="entry name" value="DNA_ligase_A"/>
    <property type="match status" value="1"/>
</dbReference>
<dbReference type="PROSITE" id="PS50172">
    <property type="entry name" value="BRCT"/>
    <property type="match status" value="1"/>
</dbReference>
<dbReference type="PIRSF" id="PIRSF001604">
    <property type="entry name" value="LigA"/>
    <property type="match status" value="1"/>
</dbReference>
<feature type="binding site" evidence="10">
    <location>
        <position position="157"/>
    </location>
    <ligand>
        <name>NAD(+)</name>
        <dbReference type="ChEBI" id="CHEBI:57540"/>
    </ligand>
</feature>
<dbReference type="GO" id="GO:0046872">
    <property type="term" value="F:metal ion binding"/>
    <property type="evidence" value="ECO:0007669"/>
    <property type="project" value="UniProtKB-KW"/>
</dbReference>
<name>E0S3W9_BUTPB</name>
<dbReference type="InterPro" id="IPR013839">
    <property type="entry name" value="DNAligase_adenylation"/>
</dbReference>
<dbReference type="InterPro" id="IPR004150">
    <property type="entry name" value="NAD_DNA_ligase_OB"/>
</dbReference>
<keyword evidence="2 10" id="KW-0235">DNA replication</keyword>
<evidence type="ECO:0000256" key="2">
    <source>
        <dbReference type="ARBA" id="ARBA00022705"/>
    </source>
</evidence>
<feature type="binding site" evidence="10">
    <location>
        <position position="121"/>
    </location>
    <ligand>
        <name>NAD(+)</name>
        <dbReference type="ChEBI" id="CHEBI:57540"/>
    </ligand>
</feature>
<feature type="binding site" evidence="10">
    <location>
        <position position="196"/>
    </location>
    <ligand>
        <name>NAD(+)</name>
        <dbReference type="ChEBI" id="CHEBI:57540"/>
    </ligand>
</feature>
<evidence type="ECO:0000256" key="6">
    <source>
        <dbReference type="ARBA" id="ARBA00023027"/>
    </source>
</evidence>
<keyword evidence="12" id="KW-0614">Plasmid</keyword>
<dbReference type="Gene3D" id="3.40.50.10190">
    <property type="entry name" value="BRCT domain"/>
    <property type="match status" value="1"/>
</dbReference>
<evidence type="ECO:0000256" key="10">
    <source>
        <dbReference type="HAMAP-Rule" id="MF_01588"/>
    </source>
</evidence>
<evidence type="ECO:0000313" key="12">
    <source>
        <dbReference type="EMBL" id="ADL36101.1"/>
    </source>
</evidence>
<dbReference type="Gene3D" id="2.40.50.140">
    <property type="entry name" value="Nucleic acid-binding proteins"/>
    <property type="match status" value="1"/>
</dbReference>
<dbReference type="AlphaFoldDB" id="E0S3W9"/>
<dbReference type="Gene3D" id="1.10.150.20">
    <property type="entry name" value="5' to 3' exonuclease, C-terminal subdomain"/>
    <property type="match status" value="1"/>
</dbReference>
<dbReference type="SUPFAM" id="SSF50249">
    <property type="entry name" value="Nucleic acid-binding proteins"/>
    <property type="match status" value="1"/>
</dbReference>
<keyword evidence="1 10" id="KW-0436">Ligase</keyword>
<dbReference type="InterPro" id="IPR001679">
    <property type="entry name" value="DNA_ligase"/>
</dbReference>
<comment type="catalytic activity">
    <reaction evidence="9 10">
        <text>NAD(+) + (deoxyribonucleotide)n-3'-hydroxyl + 5'-phospho-(deoxyribonucleotide)m = (deoxyribonucleotide)n+m + AMP + beta-nicotinamide D-nucleotide.</text>
        <dbReference type="EC" id="6.5.1.2"/>
    </reaction>
</comment>
<comment type="cofactor">
    <cofactor evidence="10">
        <name>Mg(2+)</name>
        <dbReference type="ChEBI" id="CHEBI:18420"/>
    </cofactor>
    <cofactor evidence="10">
        <name>Mn(2+)</name>
        <dbReference type="ChEBI" id="CHEBI:29035"/>
    </cofactor>
</comment>
<feature type="binding site" evidence="10">
    <location>
        <position position="316"/>
    </location>
    <ligand>
        <name>NAD(+)</name>
        <dbReference type="ChEBI" id="CHEBI:57540"/>
    </ligand>
</feature>
<sequence>MNEIELNTALGEQLSKKDYEKLKNKLMDLARAYYDDDAPKVSDHEYDMLMVQLKACEKKNPSWVTDDSISQVIGGTASSKFSKVTHDVPMLSIEDVFNKESVKEWMENVKTNYPDAGFTVEEKIDGLSCTLRYKTNDTEPYDEANCVCYDLVLAETRGNGIIGEDVTENVLQIPDVPKRLFLSHDLYGDSFQVRGEIYMKHENFEKFNEKEVKAGRKPAANPRNLAAGTLRQKEAVLVKERGLNMFIFRVQKVEGATRDILTRTQYEAMQILKKDGFKTAICGFARTFEEVEALIDEYETHKDGRFGYDIDGAVVKIDVIEHQDDFSTSSKYIPGHIAYKYPQKEQKARVTDIDVALGRTGKLTFTAVVCDDETGEPLQMCGTSVSRVTLHNMDYIRERHIGIGGVYGIFKSGEIIPKLTETIYKEPERLFEVPTVCPFCGSPIVNLGSTDYFCSNDNCKERAIQQLDYFVGRDQMNIEGLSIESIRFLDSKGYINASAPASLYFQAEKWHEDGVFAKLGKPEIHLENEDGWSEKSVENLVTAIDKSRTSDFIRVLASFGLPNVGHGQAKLLKKAIEKFDGKEANYFGRLLEMYKAGYDFSKIEGFGDVIKKTLNDFCQSILDLGIPDKDHTAQKYVDLLDAVDILFIEEKAAGASSLEGLTFVVTGSFENYKPRKLLEDEIESLGGKVSGTVSAKTSYLINNDTTSSSGKNKKAKELGVKIISEQEYRAMAYLGNISLGNSIEK</sequence>
<dbReference type="EC" id="6.5.1.2" evidence="10"/>
<feature type="domain" description="BRCT" evidence="11">
    <location>
        <begin position="653"/>
        <end position="726"/>
    </location>
</feature>
<dbReference type="Gene3D" id="1.10.287.610">
    <property type="entry name" value="Helix hairpin bin"/>
    <property type="match status" value="1"/>
</dbReference>
<keyword evidence="7 10" id="KW-0234">DNA repair</keyword>
<dbReference type="Pfam" id="PF03120">
    <property type="entry name" value="OB_DNA_ligase"/>
    <property type="match status" value="1"/>
</dbReference>
<dbReference type="InterPro" id="IPR036420">
    <property type="entry name" value="BRCT_dom_sf"/>
</dbReference>
<keyword evidence="5 10" id="KW-0862">Zinc</keyword>
<evidence type="ECO:0000256" key="9">
    <source>
        <dbReference type="ARBA" id="ARBA00034005"/>
    </source>
</evidence>
<dbReference type="GO" id="GO:0006260">
    <property type="term" value="P:DNA replication"/>
    <property type="evidence" value="ECO:0007669"/>
    <property type="project" value="UniProtKB-KW"/>
</dbReference>
<feature type="binding site" evidence="10">
    <location>
        <position position="454"/>
    </location>
    <ligand>
        <name>Zn(2+)</name>
        <dbReference type="ChEBI" id="CHEBI:29105"/>
    </ligand>
</feature>
<reference evidence="12 13" key="1">
    <citation type="journal article" date="2010" name="PLoS ONE">
        <title>The glycobiome of the rumen bacterium Butyrivibrio proteoclasticus B316(T) highlights adaptation to a polysaccharide-rich environment.</title>
        <authorList>
            <person name="Kelly W.J."/>
            <person name="Leahy S.C."/>
            <person name="Altermann E."/>
            <person name="Yeoman C.J."/>
            <person name="Dunne J.C."/>
            <person name="Kong Z."/>
            <person name="Pacheco D.M."/>
            <person name="Li D."/>
            <person name="Noel S.J."/>
            <person name="Moon C.D."/>
            <person name="Cookson A.L."/>
            <person name="Attwood G.T."/>
        </authorList>
    </citation>
    <scope>NUCLEOTIDE SEQUENCE [LARGE SCALE GENOMIC DNA]</scope>
    <source>
        <strain evidence="13">ATCC 51982 / DSM 14932 / B316</strain>
        <plasmid evidence="13">Plasmid pCY360</plasmid>
    </source>
</reference>
<keyword evidence="4 10" id="KW-0227">DNA damage</keyword>
<evidence type="ECO:0000256" key="3">
    <source>
        <dbReference type="ARBA" id="ARBA00022723"/>
    </source>
</evidence>
<organism evidence="12 13">
    <name type="scientific">Butyrivibrio proteoclasticus (strain ATCC 51982 / DSM 14932 / B316)</name>
    <name type="common">Clostridium proteoclasticum</name>
    <dbReference type="NCBI Taxonomy" id="515622"/>
    <lineage>
        <taxon>Bacteria</taxon>
        <taxon>Bacillati</taxon>
        <taxon>Bacillota</taxon>
        <taxon>Clostridia</taxon>
        <taxon>Lachnospirales</taxon>
        <taxon>Lachnospiraceae</taxon>
        <taxon>Butyrivibrio</taxon>
    </lineage>
</organism>
<dbReference type="SUPFAM" id="SSF47781">
    <property type="entry name" value="RuvA domain 2-like"/>
    <property type="match status" value="1"/>
</dbReference>
<dbReference type="InterPro" id="IPR001357">
    <property type="entry name" value="BRCT_dom"/>
</dbReference>
<evidence type="ECO:0000256" key="4">
    <source>
        <dbReference type="ARBA" id="ARBA00022763"/>
    </source>
</evidence>
<feature type="binding site" evidence="10">
    <location>
        <position position="440"/>
    </location>
    <ligand>
        <name>Zn(2+)</name>
        <dbReference type="ChEBI" id="CHEBI:29105"/>
    </ligand>
</feature>